<gene>
    <name evidence="2" type="ORF">APLA_LOCUS7187</name>
</gene>
<organism evidence="2 3">
    <name type="scientific">Arctia plantaginis</name>
    <name type="common">Wood tiger moth</name>
    <name type="synonym">Phalaena plantaginis</name>
    <dbReference type="NCBI Taxonomy" id="874455"/>
    <lineage>
        <taxon>Eukaryota</taxon>
        <taxon>Metazoa</taxon>
        <taxon>Ecdysozoa</taxon>
        <taxon>Arthropoda</taxon>
        <taxon>Hexapoda</taxon>
        <taxon>Insecta</taxon>
        <taxon>Pterygota</taxon>
        <taxon>Neoptera</taxon>
        <taxon>Endopterygota</taxon>
        <taxon>Lepidoptera</taxon>
        <taxon>Glossata</taxon>
        <taxon>Ditrysia</taxon>
        <taxon>Noctuoidea</taxon>
        <taxon>Erebidae</taxon>
        <taxon>Arctiinae</taxon>
        <taxon>Arctia</taxon>
    </lineage>
</organism>
<feature type="region of interest" description="Disordered" evidence="1">
    <location>
        <begin position="71"/>
        <end position="101"/>
    </location>
</feature>
<accession>A0A8S0ZYW0</accession>
<feature type="compositionally biased region" description="Low complexity" evidence="1">
    <location>
        <begin position="941"/>
        <end position="955"/>
    </location>
</feature>
<feature type="compositionally biased region" description="Low complexity" evidence="1">
    <location>
        <begin position="782"/>
        <end position="795"/>
    </location>
</feature>
<feature type="region of interest" description="Disordered" evidence="1">
    <location>
        <begin position="941"/>
        <end position="969"/>
    </location>
</feature>
<dbReference type="OrthoDB" id="7482593at2759"/>
<feature type="region of interest" description="Disordered" evidence="1">
    <location>
        <begin position="848"/>
        <end position="896"/>
    </location>
</feature>
<reference evidence="2 3" key="1">
    <citation type="submission" date="2020-04" db="EMBL/GenBank/DDBJ databases">
        <authorList>
            <person name="Wallbank WR R."/>
            <person name="Pardo Diaz C."/>
            <person name="Kozak K."/>
            <person name="Martin S."/>
            <person name="Jiggins C."/>
            <person name="Moest M."/>
            <person name="Warren A I."/>
            <person name="Byers J.R.P. K."/>
            <person name="Montejo-Kovacevich G."/>
            <person name="Yen C E."/>
        </authorList>
    </citation>
    <scope>NUCLEOTIDE SEQUENCE [LARGE SCALE GENOMIC DNA]</scope>
</reference>
<evidence type="ECO:0000313" key="2">
    <source>
        <dbReference type="EMBL" id="CAB3237855.1"/>
    </source>
</evidence>
<feature type="compositionally biased region" description="Low complexity" evidence="1">
    <location>
        <begin position="684"/>
        <end position="707"/>
    </location>
</feature>
<dbReference type="AlphaFoldDB" id="A0A8S0ZYW0"/>
<proteinExistence type="predicted"/>
<dbReference type="Proteomes" id="UP000494106">
    <property type="component" value="Unassembled WGS sequence"/>
</dbReference>
<feature type="region of interest" description="Disordered" evidence="1">
    <location>
        <begin position="782"/>
        <end position="807"/>
    </location>
</feature>
<comment type="caution">
    <text evidence="2">The sequence shown here is derived from an EMBL/GenBank/DDBJ whole genome shotgun (WGS) entry which is preliminary data.</text>
</comment>
<name>A0A8S0ZYW0_ARCPL</name>
<evidence type="ECO:0000256" key="1">
    <source>
        <dbReference type="SAM" id="MobiDB-lite"/>
    </source>
</evidence>
<dbReference type="EMBL" id="CADEBC010000495">
    <property type="protein sequence ID" value="CAB3237855.1"/>
    <property type="molecule type" value="Genomic_DNA"/>
</dbReference>
<feature type="compositionally biased region" description="Polar residues" evidence="1">
    <location>
        <begin position="82"/>
        <end position="101"/>
    </location>
</feature>
<feature type="compositionally biased region" description="Low complexity" evidence="1">
    <location>
        <begin position="860"/>
        <end position="883"/>
    </location>
</feature>
<protein>
    <submittedName>
        <fullName evidence="2">Uncharacterized protein</fullName>
    </submittedName>
</protein>
<sequence>MEDTEEYSTESLQRCSYRFLQQTAKALSLPSNVKKVYLIQLIHAKKYCSNAQVDDLVKQVRMERKHLALARKKAKNKKKHIQQSTEISSTSNTKSPPITTTPKRVSHIMIRYSPDQYSPPKRTNRNIALATGSINASDRVLRSFRSIRNPNYVLNNALIGIIKSSSSEESIKSIGKITVSTEDKYQQVNMTSLVKRNVGWRSANEVVPVLRQRSANISPQPVKRQRRLSGIYPLNEETKTPIVSIRRADGTRSKLNAYLQKPCTQSSSEGMEKNATISISSSNNFRSTISNTSLEMTSESTLSYDTTEDTMSNTSTVYKENQADYTVYYHKKIRAEQVRSLRTKEISNCVNNECKLPKINDVFSNFNTVYERDVTQPIYVQVDNEAEMARNQQLFYPDLHNYQTTMLENLYNLKNVFIVNQPLLQINTTSTTRCVYSTPIISTAKAQPSANVSSYYNTATSQYSPHYGMEDARVHDFFKNFRCEEAVLDGTTVSVRRSSSAESVQSQDLGANVTIPEMVEDALEIISQDGDYMERMGMDIRIKCILCDWAGPRIILEYHIRKEHKADIVECSHGECVARFTLGALASRRAWLSRALEHRHSLYVLSAKYQDPDRFAATLTDPDRFAATLTVSTAPPPPLASRRAWLSRALEHRHSLYVLSAKYQDPDRFAATLTVSTAPPPSSVAPRLAQPRARAPPLAVRAQRQVPGPRPVRRHAHGEYCSPPALASRRAWLSRALEHRHSLYVLSAKYQDPDRFAATLTVSTAPPPPSSVAPRLAQPRARAPPLAVRAQRQVPGPRPVRRHAHGEYCSPPALASRRAWLSRALEHRHSLYVLSAKYQDPDRFAATLTVSTAPPPPSSVAPRLAQPRARAPPLAVRAQRQVPGPRPVRRHAHGEYCSPPPLASRRAWLSRALEHRHSLYVLSAKYQDPDRVAPRLAQPRARAPPLAVRAQRQVPGPRPVRRHAHGEYCSPPPLASRRAWLSRALEHRHSLYVLSAKYQDPDRFAATLTVSTASPPPPLASHRAWRSRALEHRHSLYVLSAKYQDPDRKYAFIQQALSNEDDIPTTGSITTYNKVTGEPFTWKGNVDQLPPTLTYENDPDGLKLELSRMDLLPNSANLKLLNRELVIRSPNKVVVGQPELDSICISLVVKFYG</sequence>
<feature type="region of interest" description="Disordered" evidence="1">
    <location>
        <begin position="680"/>
        <end position="719"/>
    </location>
</feature>
<evidence type="ECO:0000313" key="3">
    <source>
        <dbReference type="Proteomes" id="UP000494106"/>
    </source>
</evidence>
<feature type="compositionally biased region" description="Basic residues" evidence="1">
    <location>
        <begin position="71"/>
        <end position="81"/>
    </location>
</feature>
<keyword evidence="3" id="KW-1185">Reference proteome</keyword>